<evidence type="ECO:0000256" key="8">
    <source>
        <dbReference type="ARBA" id="ARBA00022824"/>
    </source>
</evidence>
<dbReference type="EC" id="3.2.1.20" evidence="5"/>
<evidence type="ECO:0000256" key="5">
    <source>
        <dbReference type="ARBA" id="ARBA00012741"/>
    </source>
</evidence>
<dbReference type="RefSeq" id="XP_033395838.1">
    <property type="nucleotide sequence ID" value="XM_033542234.1"/>
</dbReference>
<feature type="domain" description="Glycoside hydrolase family 31 TIM barrel" evidence="15">
    <location>
        <begin position="399"/>
        <end position="727"/>
    </location>
</feature>
<evidence type="ECO:0000256" key="14">
    <source>
        <dbReference type="SAM" id="SignalP"/>
    </source>
</evidence>
<comment type="pathway">
    <text evidence="3">Glycan metabolism; N-glycan metabolism.</text>
</comment>
<protein>
    <recommendedName>
        <fullName evidence="5">alpha-glucosidase</fullName>
        <ecNumber evidence="5">3.2.1.20</ecNumber>
    </recommendedName>
    <alternativeName>
        <fullName evidence="11">Glucosidase II subunit alpha</fullName>
    </alternativeName>
</protein>
<keyword evidence="7 12" id="KW-0378">Hydrolase</keyword>
<feature type="signal peptide" evidence="14">
    <location>
        <begin position="1"/>
        <end position="29"/>
    </location>
</feature>
<comment type="catalytic activity">
    <reaction evidence="1">
        <text>Hydrolysis of terminal, non-reducing (1-&gt;4)-linked alpha-D-glucose residues with release of alpha-D-glucose.</text>
        <dbReference type="EC" id="3.2.1.20"/>
    </reaction>
</comment>
<evidence type="ECO:0000259" key="16">
    <source>
        <dbReference type="Pfam" id="PF13802"/>
    </source>
</evidence>
<keyword evidence="9" id="KW-0325">Glycoprotein</keyword>
<dbReference type="GeneID" id="54299731"/>
<dbReference type="Gene3D" id="2.60.40.1180">
    <property type="entry name" value="Golgi alpha-mannosidase II"/>
    <property type="match status" value="2"/>
</dbReference>
<evidence type="ECO:0000256" key="7">
    <source>
        <dbReference type="ARBA" id="ARBA00022801"/>
    </source>
</evidence>
<keyword evidence="10 12" id="KW-0326">Glycosidase</keyword>
<dbReference type="Gene3D" id="2.60.40.1760">
    <property type="entry name" value="glycosyl hydrolase (family 31)"/>
    <property type="match status" value="1"/>
</dbReference>
<dbReference type="PROSITE" id="PS00129">
    <property type="entry name" value="GLYCOSYL_HYDROL_F31_1"/>
    <property type="match status" value="1"/>
</dbReference>
<evidence type="ECO:0000256" key="2">
    <source>
        <dbReference type="ARBA" id="ARBA00004240"/>
    </source>
</evidence>
<evidence type="ECO:0000256" key="11">
    <source>
        <dbReference type="ARBA" id="ARBA00042895"/>
    </source>
</evidence>
<dbReference type="InterPro" id="IPR048395">
    <property type="entry name" value="Glyco_hydro_31_C"/>
</dbReference>
<dbReference type="InterPro" id="IPR025887">
    <property type="entry name" value="Glyco_hydro_31_N_dom"/>
</dbReference>
<reference evidence="19" key="1">
    <citation type="journal article" date="2020" name="Stud. Mycol.">
        <title>101 Dothideomycetes genomes: a test case for predicting lifestyles and emergence of pathogens.</title>
        <authorList>
            <person name="Haridas S."/>
            <person name="Albert R."/>
            <person name="Binder M."/>
            <person name="Bloem J."/>
            <person name="Labutti K."/>
            <person name="Salamov A."/>
            <person name="Andreopoulos B."/>
            <person name="Baker S."/>
            <person name="Barry K."/>
            <person name="Bills G."/>
            <person name="Bluhm B."/>
            <person name="Cannon C."/>
            <person name="Castanera R."/>
            <person name="Culley D."/>
            <person name="Daum C."/>
            <person name="Ezra D."/>
            <person name="Gonzalez J."/>
            <person name="Henrissat B."/>
            <person name="Kuo A."/>
            <person name="Liang C."/>
            <person name="Lipzen A."/>
            <person name="Lutzoni F."/>
            <person name="Magnuson J."/>
            <person name="Mondo S."/>
            <person name="Nolan M."/>
            <person name="Ohm R."/>
            <person name="Pangilinan J."/>
            <person name="Park H.-J."/>
            <person name="Ramirez L."/>
            <person name="Alfaro M."/>
            <person name="Sun H."/>
            <person name="Tritt A."/>
            <person name="Yoshinaga Y."/>
            <person name="Zwiers L.-H."/>
            <person name="Turgeon B."/>
            <person name="Goodwin S."/>
            <person name="Spatafora J."/>
            <person name="Crous P."/>
            <person name="Grigoriev I."/>
        </authorList>
    </citation>
    <scope>NUCLEOTIDE SEQUENCE</scope>
    <source>
        <strain evidence="19">CBS 121167</strain>
    </source>
</reference>
<organism evidence="19 20">
    <name type="scientific">Aplosporella prunicola CBS 121167</name>
    <dbReference type="NCBI Taxonomy" id="1176127"/>
    <lineage>
        <taxon>Eukaryota</taxon>
        <taxon>Fungi</taxon>
        <taxon>Dikarya</taxon>
        <taxon>Ascomycota</taxon>
        <taxon>Pezizomycotina</taxon>
        <taxon>Dothideomycetes</taxon>
        <taxon>Dothideomycetes incertae sedis</taxon>
        <taxon>Botryosphaeriales</taxon>
        <taxon>Aplosporellaceae</taxon>
        <taxon>Aplosporella</taxon>
    </lineage>
</organism>
<keyword evidence="6 14" id="KW-0732">Signal</keyword>
<dbReference type="GO" id="GO:0004558">
    <property type="term" value="F:alpha-1,4-glucosidase activity"/>
    <property type="evidence" value="ECO:0007669"/>
    <property type="project" value="UniProtKB-EC"/>
</dbReference>
<feature type="compositionally biased region" description="Acidic residues" evidence="13">
    <location>
        <begin position="221"/>
        <end position="238"/>
    </location>
</feature>
<evidence type="ECO:0000256" key="3">
    <source>
        <dbReference type="ARBA" id="ARBA00004833"/>
    </source>
</evidence>
<dbReference type="InterPro" id="IPR033403">
    <property type="entry name" value="DUF5110"/>
</dbReference>
<evidence type="ECO:0000256" key="9">
    <source>
        <dbReference type="ARBA" id="ARBA00023180"/>
    </source>
</evidence>
<evidence type="ECO:0000256" key="12">
    <source>
        <dbReference type="RuleBase" id="RU361185"/>
    </source>
</evidence>
<feature type="domain" description="Glycosyl hydrolase family 31 C-terminal" evidence="18">
    <location>
        <begin position="735"/>
        <end position="823"/>
    </location>
</feature>
<sequence length="977" mass="110005">MSAGILSSRLAFAFLLLATLCALLTPVESVKHGNFKTCDQSGFCKRNRAYADTASHLAHNWESPYKLDSSSITFHNGQLSAVVLKKIATSGEEVRLPLTVTFLESGTARVTLDEEKRQKGEIELRHDSQARKERYNEAEKWAIVGGLDVSMGAAVSADAPEGTTKVVYGPGGKFEAVITHAPLSLEFKRDGTSHIKFNERGLLNLEHWRPKIEKEKKEGEEAATEEADKDAGEDESTWWEESFGGNTDSKPRGPESVALDISFPGYEHVYGIPEHAGSLSLKETRGGEGAHSEPYRLYNADVFEYEMDSPMTLYGAIPFMQAHRKDSTVGVFWLNGAETWIDVVKSKSAANALSLGVAGHTDTQTHWFSESGLLDVFVFLGPEPKDVIKSYSELTGFTQLPQQFAIAYHQCRWNYVTDEDVMDVDRKFDKHDIPYDVIWLDIEYTHEKKYFTWDPLTFPKPKEMHAQLDQHDRKLVAIIDPHIKNTADYPIIDELKGKDLVAKTKEGKQYEGWCWPGSSYWVDCFNPAAITWWKSLFKYDKFVGSFPNTFIWNDMNEPSVFNGPETTMPKDNMHYGNWEHRDVHNINGLTFHNATYEAMLERKSGEVRRPFVLTRSFFSGSQRLGPMWTGDNQAKWDHLAASIPMVLNQNIAGYPFAGADVGGFFGNPEKDLLTRWYQAGIWYPFFRGHAHIDTRRREPFLVGSPYKELITQALRLRYALMPAWYTAFHEASVTGAPIVRPNYYVHPGDEKGFAVDDQLYFGSTGLLAKPVTTAGAESVDIYIADDETYFDYFDYTTYSGKGMHTIKAPLEKMPLLMQGGHIIPRRDRPRRSSGLMKFDPFTLVVVLDRAGSAEGSLYLDDGETFDYQQGAYIHRRFLFDTTTNALTSVDIATSGSKTAAYLKAIAKVRVEKVIFVGAPDAWADKTEVYVSEEGAKESQRRKKAGIAFHKGENGKTNYAIVRDPKVGIGKGWKIDLS</sequence>
<dbReference type="Pfam" id="PF17137">
    <property type="entry name" value="DUF5110"/>
    <property type="match status" value="1"/>
</dbReference>
<dbReference type="GO" id="GO:0030246">
    <property type="term" value="F:carbohydrate binding"/>
    <property type="evidence" value="ECO:0007669"/>
    <property type="project" value="InterPro"/>
</dbReference>
<dbReference type="CDD" id="cd06603">
    <property type="entry name" value="GH31_GANC_GANAB_alpha"/>
    <property type="match status" value="1"/>
</dbReference>
<keyword evidence="8" id="KW-0256">Endoplasmic reticulum</keyword>
<evidence type="ECO:0000256" key="1">
    <source>
        <dbReference type="ARBA" id="ARBA00001657"/>
    </source>
</evidence>
<keyword evidence="20" id="KW-1185">Reference proteome</keyword>
<accession>A0A6A6B9Y9</accession>
<comment type="similarity">
    <text evidence="4 12">Belongs to the glycosyl hydrolase 31 family.</text>
</comment>
<dbReference type="InterPro" id="IPR013780">
    <property type="entry name" value="Glyco_hydro_b"/>
</dbReference>
<dbReference type="InterPro" id="IPR011013">
    <property type="entry name" value="Gal_mutarotase_sf_dom"/>
</dbReference>
<dbReference type="CDD" id="cd14752">
    <property type="entry name" value="GH31_N"/>
    <property type="match status" value="1"/>
</dbReference>
<evidence type="ECO:0000313" key="20">
    <source>
        <dbReference type="Proteomes" id="UP000799438"/>
    </source>
</evidence>
<feature type="domain" description="DUF5110" evidence="17">
    <location>
        <begin position="842"/>
        <end position="896"/>
    </location>
</feature>
<dbReference type="EMBL" id="ML995490">
    <property type="protein sequence ID" value="KAF2140125.1"/>
    <property type="molecule type" value="Genomic_DNA"/>
</dbReference>
<dbReference type="PANTHER" id="PTHR22762:SF54">
    <property type="entry name" value="BCDNA.GH04962"/>
    <property type="match status" value="1"/>
</dbReference>
<dbReference type="Pfam" id="PF21365">
    <property type="entry name" value="Glyco_hydro_31_3rd"/>
    <property type="match status" value="1"/>
</dbReference>
<dbReference type="Proteomes" id="UP000799438">
    <property type="component" value="Unassembled WGS sequence"/>
</dbReference>
<dbReference type="GO" id="GO:0006491">
    <property type="term" value="P:N-glycan processing"/>
    <property type="evidence" value="ECO:0007669"/>
    <property type="project" value="TreeGrafter"/>
</dbReference>
<comment type="subcellular location">
    <subcellularLocation>
        <location evidence="2">Endoplasmic reticulum</location>
    </subcellularLocation>
</comment>
<feature type="region of interest" description="Disordered" evidence="13">
    <location>
        <begin position="215"/>
        <end position="256"/>
    </location>
</feature>
<dbReference type="PANTHER" id="PTHR22762">
    <property type="entry name" value="ALPHA-GLUCOSIDASE"/>
    <property type="match status" value="1"/>
</dbReference>
<dbReference type="SUPFAM" id="SSF51445">
    <property type="entry name" value="(Trans)glycosidases"/>
    <property type="match status" value="1"/>
</dbReference>
<evidence type="ECO:0000256" key="6">
    <source>
        <dbReference type="ARBA" id="ARBA00022729"/>
    </source>
</evidence>
<gene>
    <name evidence="19" type="ORF">K452DRAFT_299524</name>
</gene>
<dbReference type="AlphaFoldDB" id="A0A6A6B9Y9"/>
<dbReference type="SUPFAM" id="SSF51011">
    <property type="entry name" value="Glycosyl hydrolase domain"/>
    <property type="match status" value="1"/>
</dbReference>
<dbReference type="InterPro" id="IPR017853">
    <property type="entry name" value="GH"/>
</dbReference>
<evidence type="ECO:0000313" key="19">
    <source>
        <dbReference type="EMBL" id="KAF2140125.1"/>
    </source>
</evidence>
<evidence type="ECO:0000256" key="10">
    <source>
        <dbReference type="ARBA" id="ARBA00023295"/>
    </source>
</evidence>
<evidence type="ECO:0000259" key="15">
    <source>
        <dbReference type="Pfam" id="PF01055"/>
    </source>
</evidence>
<dbReference type="Gene3D" id="3.20.20.80">
    <property type="entry name" value="Glycosidases"/>
    <property type="match status" value="2"/>
</dbReference>
<feature type="domain" description="Glycoside hydrolase family 31 N-terminal" evidence="16">
    <location>
        <begin position="97"/>
        <end position="342"/>
    </location>
</feature>
<dbReference type="Pfam" id="PF13802">
    <property type="entry name" value="Gal_mutarotas_2"/>
    <property type="match status" value="1"/>
</dbReference>
<dbReference type="Pfam" id="PF01055">
    <property type="entry name" value="Glyco_hydro_31_2nd"/>
    <property type="match status" value="1"/>
</dbReference>
<evidence type="ECO:0000259" key="17">
    <source>
        <dbReference type="Pfam" id="PF17137"/>
    </source>
</evidence>
<dbReference type="GO" id="GO:0017177">
    <property type="term" value="C:glucosidase II complex"/>
    <property type="evidence" value="ECO:0007669"/>
    <property type="project" value="TreeGrafter"/>
</dbReference>
<dbReference type="InterPro" id="IPR000322">
    <property type="entry name" value="Glyco_hydro_31_TIM"/>
</dbReference>
<evidence type="ECO:0000256" key="4">
    <source>
        <dbReference type="ARBA" id="ARBA00007806"/>
    </source>
</evidence>
<evidence type="ECO:0000259" key="18">
    <source>
        <dbReference type="Pfam" id="PF21365"/>
    </source>
</evidence>
<dbReference type="SUPFAM" id="SSF74650">
    <property type="entry name" value="Galactose mutarotase-like"/>
    <property type="match status" value="1"/>
</dbReference>
<name>A0A6A6B9Y9_9PEZI</name>
<dbReference type="GO" id="GO:0005975">
    <property type="term" value="P:carbohydrate metabolic process"/>
    <property type="evidence" value="ECO:0007669"/>
    <property type="project" value="InterPro"/>
</dbReference>
<feature type="chain" id="PRO_5025428530" description="alpha-glucosidase" evidence="14">
    <location>
        <begin position="30"/>
        <end position="977"/>
    </location>
</feature>
<dbReference type="OrthoDB" id="3237269at2759"/>
<evidence type="ECO:0000256" key="13">
    <source>
        <dbReference type="SAM" id="MobiDB-lite"/>
    </source>
</evidence>
<dbReference type="InterPro" id="IPR030458">
    <property type="entry name" value="Glyco_hydro_31_AS"/>
</dbReference>
<proteinExistence type="inferred from homology"/>